<dbReference type="GO" id="GO:0016740">
    <property type="term" value="F:transferase activity"/>
    <property type="evidence" value="ECO:0007669"/>
    <property type="project" value="UniProtKB-KW"/>
</dbReference>
<dbReference type="SUPFAM" id="SSF53448">
    <property type="entry name" value="Nucleotide-diphospho-sugar transferases"/>
    <property type="match status" value="1"/>
</dbReference>
<organism evidence="2 3">
    <name type="scientific">Sphingobacterium griseoflavum</name>
    <dbReference type="NCBI Taxonomy" id="1474952"/>
    <lineage>
        <taxon>Bacteria</taxon>
        <taxon>Pseudomonadati</taxon>
        <taxon>Bacteroidota</taxon>
        <taxon>Sphingobacteriia</taxon>
        <taxon>Sphingobacteriales</taxon>
        <taxon>Sphingobacteriaceae</taxon>
        <taxon>Sphingobacterium</taxon>
    </lineage>
</organism>
<proteinExistence type="predicted"/>
<keyword evidence="3" id="KW-1185">Reference proteome</keyword>
<dbReference type="Proteomes" id="UP000620550">
    <property type="component" value="Unassembled WGS sequence"/>
</dbReference>
<dbReference type="InterPro" id="IPR029044">
    <property type="entry name" value="Nucleotide-diphossugar_trans"/>
</dbReference>
<accession>A0ABQ3HX62</accession>
<evidence type="ECO:0000259" key="1">
    <source>
        <dbReference type="Pfam" id="PF00535"/>
    </source>
</evidence>
<dbReference type="RefSeq" id="WP_189627376.1">
    <property type="nucleotide sequence ID" value="NZ_BNAF01000011.1"/>
</dbReference>
<dbReference type="PANTHER" id="PTHR22916:SF67">
    <property type="entry name" value="COLANIC ACID BIOSYNTHESIS GLYCOSYL TRANSFERASE WCAE-RELATED"/>
    <property type="match status" value="1"/>
</dbReference>
<evidence type="ECO:0000313" key="2">
    <source>
        <dbReference type="EMBL" id="GHE43537.1"/>
    </source>
</evidence>
<protein>
    <submittedName>
        <fullName evidence="2">Glycosyl transferase</fullName>
    </submittedName>
</protein>
<comment type="caution">
    <text evidence="2">The sequence shown here is derived from an EMBL/GenBank/DDBJ whole genome shotgun (WGS) entry which is preliminary data.</text>
</comment>
<name>A0ABQ3HX62_9SPHI</name>
<dbReference type="PANTHER" id="PTHR22916">
    <property type="entry name" value="GLYCOSYLTRANSFERASE"/>
    <property type="match status" value="1"/>
</dbReference>
<dbReference type="Pfam" id="PF00535">
    <property type="entry name" value="Glycos_transf_2"/>
    <property type="match status" value="1"/>
</dbReference>
<dbReference type="CDD" id="cd06433">
    <property type="entry name" value="GT_2_WfgS_like"/>
    <property type="match status" value="1"/>
</dbReference>
<feature type="domain" description="Glycosyltransferase 2-like" evidence="1">
    <location>
        <begin position="4"/>
        <end position="124"/>
    </location>
</feature>
<gene>
    <name evidence="2" type="ORF">GCM10017764_28530</name>
</gene>
<dbReference type="EMBL" id="BNAF01000011">
    <property type="protein sequence ID" value="GHE43537.1"/>
    <property type="molecule type" value="Genomic_DNA"/>
</dbReference>
<reference evidence="3" key="1">
    <citation type="journal article" date="2019" name="Int. J. Syst. Evol. Microbiol.">
        <title>The Global Catalogue of Microorganisms (GCM) 10K type strain sequencing project: providing services to taxonomists for standard genome sequencing and annotation.</title>
        <authorList>
            <consortium name="The Broad Institute Genomics Platform"/>
            <consortium name="The Broad Institute Genome Sequencing Center for Infectious Disease"/>
            <person name="Wu L."/>
            <person name="Ma J."/>
        </authorList>
    </citation>
    <scope>NUCLEOTIDE SEQUENCE [LARGE SCALE GENOMIC DNA]</scope>
    <source>
        <strain evidence="3">CGMCC 1.12966</strain>
    </source>
</reference>
<dbReference type="Gene3D" id="3.90.550.10">
    <property type="entry name" value="Spore Coat Polysaccharide Biosynthesis Protein SpsA, Chain A"/>
    <property type="match status" value="1"/>
</dbReference>
<evidence type="ECO:0000313" key="3">
    <source>
        <dbReference type="Proteomes" id="UP000620550"/>
    </source>
</evidence>
<keyword evidence="2" id="KW-0808">Transferase</keyword>
<sequence>MKLSIVTINLNNHEGLTATFDSIVSQTYQDFEYIVVDGLSDDGSQEIAKTTKRIDKLICEKDAGVYDAMNKGIKITAGDYILFLNSGDRLHEKTTLEKIIGELDHFDIIYGDLFFEEKERPHVYNYPAILTFDFLHKASLGHPATFIKRQLFADFGYYDQSYKIAADWVFFMNTIVKQHVKTKHIAQVISNFNMEGMSSIQENMSAIFAERRRYLEKEFPLFLADYQQHEETSAQLKRIKSAKGFRWLKALGVKKFQ</sequence>
<dbReference type="InterPro" id="IPR001173">
    <property type="entry name" value="Glyco_trans_2-like"/>
</dbReference>